<evidence type="ECO:0000256" key="4">
    <source>
        <dbReference type="SAM" id="Phobius"/>
    </source>
</evidence>
<dbReference type="Gene3D" id="3.20.20.370">
    <property type="entry name" value="Glycoside hydrolase/deacetylase"/>
    <property type="match status" value="1"/>
</dbReference>
<dbReference type="PROSITE" id="PS51677">
    <property type="entry name" value="NODB"/>
    <property type="match status" value="1"/>
</dbReference>
<dbReference type="Gene3D" id="3.30.565.40">
    <property type="entry name" value="Fervidobacterium nodosum Rt17-B1 like"/>
    <property type="match status" value="1"/>
</dbReference>
<comment type="caution">
    <text evidence="6">The sequence shown here is derived from an EMBL/GenBank/DDBJ whole genome shotgun (WGS) entry which is preliminary data.</text>
</comment>
<dbReference type="Gene3D" id="3.90.640.20">
    <property type="entry name" value="Heat-shock cognate protein, ATPase"/>
    <property type="match status" value="1"/>
</dbReference>
<evidence type="ECO:0000256" key="1">
    <source>
        <dbReference type="ARBA" id="ARBA00022723"/>
    </source>
</evidence>
<keyword evidence="4" id="KW-1133">Transmembrane helix</keyword>
<dbReference type="InterPro" id="IPR037126">
    <property type="entry name" value="PdaC/RsiV-like_sf"/>
</dbReference>
<dbReference type="Proteomes" id="UP000441585">
    <property type="component" value="Unassembled WGS sequence"/>
</dbReference>
<dbReference type="InterPro" id="IPR002509">
    <property type="entry name" value="NODB_dom"/>
</dbReference>
<feature type="compositionally biased region" description="Acidic residues" evidence="3">
    <location>
        <begin position="259"/>
        <end position="283"/>
    </location>
</feature>
<sequence length="471" mass="54028">MKPTKLTYFLLFFFITAGGIFILSETRGLEQSKIEPSNETKEKAAYPGVEIISKIEDESYFHTAVHYPSFKDIELNKEIESYVQRVKSEFRESVHLTGQKHFKNNPAYLSLTFDVYKVDDEVYSFVFSEESYTGGANGNQIAKVYMVNLNDSEFIKGNQVLKDNKESRDFLYSYLKNAFETSEDYSPYFFQEELRSWVYDPDNTFDHVYLREDSLVFKFSEYEVTAGVAGMPEIVIPFGETGRVLNDKWKKNLELKEETEAEDENAENEDQEMPEVQPEENNEASENKKQVALTFDDGPHPRYTQMVLNTLKKHNAKATFYVLGSRVDFYPDLVKQIAEQGNEVGNHSWSHKDLTRLSPEFIREEIKQTNEAIEKAAGAAPNTVRPPYGAQNETVKEVIGLPSILWTVDTLDWKTKNAGDILKQVKENTRDGSIILMHDIHQSTADSLDQVLTFLDQEGYELVTVSELKGL</sequence>
<dbReference type="AlphaFoldDB" id="A0A6I2M8Y2"/>
<name>A0A6I2M8Y2_9BACI</name>
<feature type="region of interest" description="Disordered" evidence="3">
    <location>
        <begin position="257"/>
        <end position="287"/>
    </location>
</feature>
<dbReference type="PANTHER" id="PTHR10587">
    <property type="entry name" value="GLYCOSYL TRANSFERASE-RELATED"/>
    <property type="match status" value="1"/>
</dbReference>
<reference evidence="6 7" key="1">
    <citation type="submission" date="2019-11" db="EMBL/GenBank/DDBJ databases">
        <title>Bacillus idriensis genome.</title>
        <authorList>
            <person name="Konopka E.N."/>
            <person name="Newman J.D."/>
        </authorList>
    </citation>
    <scope>NUCLEOTIDE SEQUENCE [LARGE SCALE GENOMIC DNA]</scope>
    <source>
        <strain evidence="6 7">DSM 19097</strain>
    </source>
</reference>
<protein>
    <submittedName>
        <fullName evidence="6">Polysaccharide deacetylase family protein</fullName>
    </submittedName>
</protein>
<gene>
    <name evidence="6" type="ORF">GJU41_02800</name>
</gene>
<organism evidence="6 7">
    <name type="scientific">Metabacillus idriensis</name>
    <dbReference type="NCBI Taxonomy" id="324768"/>
    <lineage>
        <taxon>Bacteria</taxon>
        <taxon>Bacillati</taxon>
        <taxon>Bacillota</taxon>
        <taxon>Bacilli</taxon>
        <taxon>Bacillales</taxon>
        <taxon>Bacillaceae</taxon>
        <taxon>Metabacillus</taxon>
    </lineage>
</organism>
<keyword evidence="4" id="KW-0812">Transmembrane</keyword>
<keyword evidence="2" id="KW-0378">Hydrolase</keyword>
<keyword evidence="1" id="KW-0479">Metal-binding</keyword>
<dbReference type="CDD" id="cd10954">
    <property type="entry name" value="CE4_CtAXE_like"/>
    <property type="match status" value="1"/>
</dbReference>
<keyword evidence="4" id="KW-0472">Membrane</keyword>
<dbReference type="Pfam" id="PF01522">
    <property type="entry name" value="Polysacc_deac_1"/>
    <property type="match status" value="1"/>
</dbReference>
<dbReference type="InterPro" id="IPR021729">
    <property type="entry name" value="DUF3298"/>
</dbReference>
<dbReference type="InterPro" id="IPR025303">
    <property type="entry name" value="PdaC"/>
</dbReference>
<dbReference type="GO" id="GO:0046872">
    <property type="term" value="F:metal ion binding"/>
    <property type="evidence" value="ECO:0007669"/>
    <property type="project" value="UniProtKB-KW"/>
</dbReference>
<feature type="transmembrane region" description="Helical" evidence="4">
    <location>
        <begin position="6"/>
        <end position="23"/>
    </location>
</feature>
<evidence type="ECO:0000259" key="5">
    <source>
        <dbReference type="PROSITE" id="PS51677"/>
    </source>
</evidence>
<evidence type="ECO:0000313" key="7">
    <source>
        <dbReference type="Proteomes" id="UP000441585"/>
    </source>
</evidence>
<evidence type="ECO:0000256" key="2">
    <source>
        <dbReference type="ARBA" id="ARBA00022801"/>
    </source>
</evidence>
<dbReference type="GO" id="GO:0005975">
    <property type="term" value="P:carbohydrate metabolic process"/>
    <property type="evidence" value="ECO:0007669"/>
    <property type="project" value="InterPro"/>
</dbReference>
<dbReference type="GO" id="GO:0016810">
    <property type="term" value="F:hydrolase activity, acting on carbon-nitrogen (but not peptide) bonds"/>
    <property type="evidence" value="ECO:0007669"/>
    <property type="project" value="InterPro"/>
</dbReference>
<dbReference type="InterPro" id="IPR011330">
    <property type="entry name" value="Glyco_hydro/deAcase_b/a-brl"/>
</dbReference>
<dbReference type="SUPFAM" id="SSF88713">
    <property type="entry name" value="Glycoside hydrolase/deacetylase"/>
    <property type="match status" value="1"/>
</dbReference>
<dbReference type="PANTHER" id="PTHR10587:SF133">
    <property type="entry name" value="CHITIN DEACETYLASE 1-RELATED"/>
    <property type="match status" value="1"/>
</dbReference>
<accession>A0A6I2M8Y2</accession>
<dbReference type="GO" id="GO:0016020">
    <property type="term" value="C:membrane"/>
    <property type="evidence" value="ECO:0007669"/>
    <property type="project" value="TreeGrafter"/>
</dbReference>
<proteinExistence type="predicted"/>
<dbReference type="Pfam" id="PF11738">
    <property type="entry name" value="DUF3298"/>
    <property type="match status" value="1"/>
</dbReference>
<dbReference type="Pfam" id="PF13739">
    <property type="entry name" value="PdaC"/>
    <property type="match status" value="1"/>
</dbReference>
<evidence type="ECO:0000313" key="6">
    <source>
        <dbReference type="EMBL" id="MRX52891.1"/>
    </source>
</evidence>
<keyword evidence="7" id="KW-1185">Reference proteome</keyword>
<dbReference type="EMBL" id="WKKF01000001">
    <property type="protein sequence ID" value="MRX52891.1"/>
    <property type="molecule type" value="Genomic_DNA"/>
</dbReference>
<dbReference type="InterPro" id="IPR050248">
    <property type="entry name" value="Polysacc_deacetylase_ArnD"/>
</dbReference>
<feature type="domain" description="NodB homology" evidence="5">
    <location>
        <begin position="289"/>
        <end position="463"/>
    </location>
</feature>
<evidence type="ECO:0000256" key="3">
    <source>
        <dbReference type="SAM" id="MobiDB-lite"/>
    </source>
</evidence>